<feature type="domain" description="GGDEF" evidence="6">
    <location>
        <begin position="167"/>
        <end position="307"/>
    </location>
</feature>
<dbReference type="PROSITE" id="PS50110">
    <property type="entry name" value="RESPONSE_REGULATORY"/>
    <property type="match status" value="1"/>
</dbReference>
<dbReference type="EC" id="2.7.7.65" evidence="2"/>
<keyword evidence="4" id="KW-0597">Phosphoprotein</keyword>
<dbReference type="Gene3D" id="3.40.50.2300">
    <property type="match status" value="1"/>
</dbReference>
<dbReference type="Proteomes" id="UP000304912">
    <property type="component" value="Chromosome"/>
</dbReference>
<dbReference type="GO" id="GO:1902201">
    <property type="term" value="P:negative regulation of bacterial-type flagellum-dependent cell motility"/>
    <property type="evidence" value="ECO:0007669"/>
    <property type="project" value="TreeGrafter"/>
</dbReference>
<dbReference type="Pfam" id="PF00990">
    <property type="entry name" value="GGDEF"/>
    <property type="match status" value="1"/>
</dbReference>
<dbReference type="CDD" id="cd01949">
    <property type="entry name" value="GGDEF"/>
    <property type="match status" value="1"/>
</dbReference>
<protein>
    <recommendedName>
        <fullName evidence="2">diguanylate cyclase</fullName>
        <ecNumber evidence="2">2.7.7.65</ecNumber>
    </recommendedName>
</protein>
<dbReference type="InterPro" id="IPR000160">
    <property type="entry name" value="GGDEF_dom"/>
</dbReference>
<dbReference type="InterPro" id="IPR011006">
    <property type="entry name" value="CheY-like_superfamily"/>
</dbReference>
<dbReference type="GO" id="GO:0043709">
    <property type="term" value="P:cell adhesion involved in single-species biofilm formation"/>
    <property type="evidence" value="ECO:0007669"/>
    <property type="project" value="TreeGrafter"/>
</dbReference>
<evidence type="ECO:0000256" key="4">
    <source>
        <dbReference type="PROSITE-ProRule" id="PRU00169"/>
    </source>
</evidence>
<comment type="cofactor">
    <cofactor evidence="1">
        <name>Mg(2+)</name>
        <dbReference type="ChEBI" id="CHEBI:18420"/>
    </cofactor>
</comment>
<dbReference type="Pfam" id="PF00072">
    <property type="entry name" value="Response_reg"/>
    <property type="match status" value="1"/>
</dbReference>
<dbReference type="FunFam" id="3.30.70.270:FF:000001">
    <property type="entry name" value="Diguanylate cyclase domain protein"/>
    <property type="match status" value="1"/>
</dbReference>
<evidence type="ECO:0000313" key="8">
    <source>
        <dbReference type="Proteomes" id="UP000304912"/>
    </source>
</evidence>
<dbReference type="SMART" id="SM00448">
    <property type="entry name" value="REC"/>
    <property type="match status" value="1"/>
</dbReference>
<dbReference type="GO" id="GO:0052621">
    <property type="term" value="F:diguanylate cyclase activity"/>
    <property type="evidence" value="ECO:0007669"/>
    <property type="project" value="UniProtKB-EC"/>
</dbReference>
<dbReference type="SUPFAM" id="SSF55073">
    <property type="entry name" value="Nucleotide cyclase"/>
    <property type="match status" value="1"/>
</dbReference>
<evidence type="ECO:0000313" key="7">
    <source>
        <dbReference type="EMBL" id="QCZ93274.1"/>
    </source>
</evidence>
<dbReference type="KEGG" id="salk:FBQ74_07145"/>
<dbReference type="RefSeq" id="WP_139756020.1">
    <property type="nucleotide sequence ID" value="NZ_CP039852.1"/>
</dbReference>
<evidence type="ECO:0000256" key="3">
    <source>
        <dbReference type="ARBA" id="ARBA00034247"/>
    </source>
</evidence>
<dbReference type="AlphaFoldDB" id="A0A5B7YCD3"/>
<dbReference type="EMBL" id="CP039852">
    <property type="protein sequence ID" value="QCZ93274.1"/>
    <property type="molecule type" value="Genomic_DNA"/>
</dbReference>
<name>A0A5B7YCD3_9ALTE</name>
<comment type="catalytic activity">
    <reaction evidence="3">
        <text>2 GTP = 3',3'-c-di-GMP + 2 diphosphate</text>
        <dbReference type="Rhea" id="RHEA:24898"/>
        <dbReference type="ChEBI" id="CHEBI:33019"/>
        <dbReference type="ChEBI" id="CHEBI:37565"/>
        <dbReference type="ChEBI" id="CHEBI:58805"/>
        <dbReference type="EC" id="2.7.7.65"/>
    </reaction>
</comment>
<reference evidence="7 8" key="1">
    <citation type="submission" date="2019-04" db="EMBL/GenBank/DDBJ databases">
        <title>Salinimonas iocasae sp. nov., a halophilic bacterium isolated from the outer tube casing of tubeworms in Okinawa Trough.</title>
        <authorList>
            <person name="Zhang H."/>
            <person name="Wang H."/>
            <person name="Li C."/>
        </authorList>
    </citation>
    <scope>NUCLEOTIDE SEQUENCE [LARGE SCALE GENOMIC DNA]</scope>
    <source>
        <strain evidence="7 8">KX18D6</strain>
    </source>
</reference>
<dbReference type="PANTHER" id="PTHR45138:SF9">
    <property type="entry name" value="DIGUANYLATE CYCLASE DGCM-RELATED"/>
    <property type="match status" value="1"/>
</dbReference>
<evidence type="ECO:0000259" key="6">
    <source>
        <dbReference type="PROSITE" id="PS50887"/>
    </source>
</evidence>
<sequence length="308" mass="33659">MAVLHSRAKVLIVDDDVATIRLIADALSKEYDVLVAKTAREGLQQALNTQPDLILLDVVMPGIDGFALCRQLKSYDQIQKIPVIFVSALDAVDQQAKGFELGAVDYITKPVETPILRARVQTHTRLYRQTLQLESLAATDPLTNLANRRKFEEAMAREIERNHREQHALSLLITDIDNFKGYNDRYGHGRGDDCLVAVARLLCECARRGTDLVSRLGGEEFGIILSDTDIHGAEAIANKIRQRIAAANIAHADSQSGHLSVSTGVVCVDFAALAAGVPDSRMLVDSADGALYDAKAQGRDGVVVKHWP</sequence>
<evidence type="ECO:0000256" key="1">
    <source>
        <dbReference type="ARBA" id="ARBA00001946"/>
    </source>
</evidence>
<dbReference type="InterPro" id="IPR050469">
    <property type="entry name" value="Diguanylate_Cyclase"/>
</dbReference>
<dbReference type="Gene3D" id="3.30.70.270">
    <property type="match status" value="1"/>
</dbReference>
<gene>
    <name evidence="7" type="ORF">FBQ74_07145</name>
</gene>
<keyword evidence="8" id="KW-1185">Reference proteome</keyword>
<feature type="modified residue" description="4-aspartylphosphate" evidence="4">
    <location>
        <position position="57"/>
    </location>
</feature>
<dbReference type="InterPro" id="IPR043128">
    <property type="entry name" value="Rev_trsase/Diguanyl_cyclase"/>
</dbReference>
<dbReference type="OrthoDB" id="9812260at2"/>
<dbReference type="SUPFAM" id="SSF52172">
    <property type="entry name" value="CheY-like"/>
    <property type="match status" value="1"/>
</dbReference>
<dbReference type="NCBIfam" id="TIGR00254">
    <property type="entry name" value="GGDEF"/>
    <property type="match status" value="1"/>
</dbReference>
<dbReference type="GO" id="GO:0005886">
    <property type="term" value="C:plasma membrane"/>
    <property type="evidence" value="ECO:0007669"/>
    <property type="project" value="TreeGrafter"/>
</dbReference>
<organism evidence="7 8">
    <name type="scientific">Salinimonas iocasae</name>
    <dbReference type="NCBI Taxonomy" id="2572577"/>
    <lineage>
        <taxon>Bacteria</taxon>
        <taxon>Pseudomonadati</taxon>
        <taxon>Pseudomonadota</taxon>
        <taxon>Gammaproteobacteria</taxon>
        <taxon>Alteromonadales</taxon>
        <taxon>Alteromonadaceae</taxon>
        <taxon>Alteromonas/Salinimonas group</taxon>
        <taxon>Salinimonas</taxon>
    </lineage>
</organism>
<dbReference type="InterPro" id="IPR001789">
    <property type="entry name" value="Sig_transdc_resp-reg_receiver"/>
</dbReference>
<proteinExistence type="predicted"/>
<dbReference type="GO" id="GO:0000160">
    <property type="term" value="P:phosphorelay signal transduction system"/>
    <property type="evidence" value="ECO:0007669"/>
    <property type="project" value="InterPro"/>
</dbReference>
<dbReference type="InterPro" id="IPR029787">
    <property type="entry name" value="Nucleotide_cyclase"/>
</dbReference>
<dbReference type="SMART" id="SM00267">
    <property type="entry name" value="GGDEF"/>
    <property type="match status" value="1"/>
</dbReference>
<evidence type="ECO:0000259" key="5">
    <source>
        <dbReference type="PROSITE" id="PS50110"/>
    </source>
</evidence>
<dbReference type="PANTHER" id="PTHR45138">
    <property type="entry name" value="REGULATORY COMPONENTS OF SENSORY TRANSDUCTION SYSTEM"/>
    <property type="match status" value="1"/>
</dbReference>
<feature type="domain" description="Response regulatory" evidence="5">
    <location>
        <begin position="9"/>
        <end position="124"/>
    </location>
</feature>
<accession>A0A5B7YCD3</accession>
<dbReference type="PROSITE" id="PS50887">
    <property type="entry name" value="GGDEF"/>
    <property type="match status" value="1"/>
</dbReference>
<evidence type="ECO:0000256" key="2">
    <source>
        <dbReference type="ARBA" id="ARBA00012528"/>
    </source>
</evidence>